<dbReference type="AlphaFoldDB" id="A0A813BQX2"/>
<gene>
    <name evidence="2" type="ORF">SNEC2469_LOCUS31546</name>
</gene>
<dbReference type="EMBL" id="CAJNJA010076785">
    <property type="protein sequence ID" value="CAE7918457.1"/>
    <property type="molecule type" value="Genomic_DNA"/>
</dbReference>
<proteinExistence type="predicted"/>
<feature type="non-terminal residue" evidence="2">
    <location>
        <position position="192"/>
    </location>
</feature>
<name>A0A813BQX2_9DINO</name>
<dbReference type="Pfam" id="PF00023">
    <property type="entry name" value="Ank"/>
    <property type="match status" value="1"/>
</dbReference>
<dbReference type="PROSITE" id="PS50297">
    <property type="entry name" value="ANK_REP_REGION"/>
    <property type="match status" value="1"/>
</dbReference>
<protein>
    <recommendedName>
        <fullName evidence="4">ANK_REP_REGION domain-containing protein</fullName>
    </recommendedName>
</protein>
<feature type="repeat" description="ANK" evidence="1">
    <location>
        <begin position="115"/>
        <end position="147"/>
    </location>
</feature>
<evidence type="ECO:0000313" key="2">
    <source>
        <dbReference type="EMBL" id="CAE7918457.1"/>
    </source>
</evidence>
<accession>A0A813BQX2</accession>
<organism evidence="2 3">
    <name type="scientific">Symbiodinium necroappetens</name>
    <dbReference type="NCBI Taxonomy" id="1628268"/>
    <lineage>
        <taxon>Eukaryota</taxon>
        <taxon>Sar</taxon>
        <taxon>Alveolata</taxon>
        <taxon>Dinophyceae</taxon>
        <taxon>Suessiales</taxon>
        <taxon>Symbiodiniaceae</taxon>
        <taxon>Symbiodinium</taxon>
    </lineage>
</organism>
<dbReference type="InterPro" id="IPR036770">
    <property type="entry name" value="Ankyrin_rpt-contain_sf"/>
</dbReference>
<reference evidence="2" key="1">
    <citation type="submission" date="2021-02" db="EMBL/GenBank/DDBJ databases">
        <authorList>
            <person name="Dougan E. K."/>
            <person name="Rhodes N."/>
            <person name="Thang M."/>
            <person name="Chan C."/>
        </authorList>
    </citation>
    <scope>NUCLEOTIDE SEQUENCE</scope>
</reference>
<sequence>VSPPPSSTVCDDELNFSLSVTTEESEAGHRDIDPVFGEDERLAVEEMSHFDGDLPEEPMMRKVNSTSSFRKHAVRARRERIRAERREEVDDFLQRNNFAGVNAPRSRSGFRLLSESVFPLHVAAQKGDAHMVQELLRERADPNKRTSSGRTASDMANAMNQFGSHRMVLEILSGRWNTMSFRDLRAISGQSA</sequence>
<evidence type="ECO:0008006" key="4">
    <source>
        <dbReference type="Google" id="ProtNLM"/>
    </source>
</evidence>
<comment type="caution">
    <text evidence="2">The sequence shown here is derived from an EMBL/GenBank/DDBJ whole genome shotgun (WGS) entry which is preliminary data.</text>
</comment>
<keyword evidence="1" id="KW-0040">ANK repeat</keyword>
<dbReference type="InterPro" id="IPR002110">
    <property type="entry name" value="Ankyrin_rpt"/>
</dbReference>
<dbReference type="OrthoDB" id="539213at2759"/>
<dbReference type="Proteomes" id="UP000601435">
    <property type="component" value="Unassembled WGS sequence"/>
</dbReference>
<keyword evidence="3" id="KW-1185">Reference proteome</keyword>
<evidence type="ECO:0000313" key="3">
    <source>
        <dbReference type="Proteomes" id="UP000601435"/>
    </source>
</evidence>
<dbReference type="Gene3D" id="1.25.40.20">
    <property type="entry name" value="Ankyrin repeat-containing domain"/>
    <property type="match status" value="1"/>
</dbReference>
<dbReference type="SUPFAM" id="SSF48403">
    <property type="entry name" value="Ankyrin repeat"/>
    <property type="match status" value="1"/>
</dbReference>
<evidence type="ECO:0000256" key="1">
    <source>
        <dbReference type="PROSITE-ProRule" id="PRU00023"/>
    </source>
</evidence>
<dbReference type="PROSITE" id="PS50088">
    <property type="entry name" value="ANK_REPEAT"/>
    <property type="match status" value="1"/>
</dbReference>